<evidence type="ECO:0000256" key="2">
    <source>
        <dbReference type="SAM" id="Phobius"/>
    </source>
</evidence>
<dbReference type="Pfam" id="PF02368">
    <property type="entry name" value="Big_2"/>
    <property type="match status" value="1"/>
</dbReference>
<feature type="non-terminal residue" evidence="4">
    <location>
        <position position="1"/>
    </location>
</feature>
<name>A0A9D1DS05_9FIRM</name>
<proteinExistence type="predicted"/>
<feature type="compositionally biased region" description="Acidic residues" evidence="1">
    <location>
        <begin position="1074"/>
        <end position="1108"/>
    </location>
</feature>
<dbReference type="Gene3D" id="2.60.40.1080">
    <property type="match status" value="1"/>
</dbReference>
<dbReference type="SUPFAM" id="SSF49373">
    <property type="entry name" value="Invasin/intimin cell-adhesion fragments"/>
    <property type="match status" value="1"/>
</dbReference>
<evidence type="ECO:0000313" key="4">
    <source>
        <dbReference type="EMBL" id="HIR57857.1"/>
    </source>
</evidence>
<dbReference type="InterPro" id="IPR032675">
    <property type="entry name" value="LRR_dom_sf"/>
</dbReference>
<organism evidence="4 5">
    <name type="scientific">Candidatus Gallacutalibacter pullicola</name>
    <dbReference type="NCBI Taxonomy" id="2840830"/>
    <lineage>
        <taxon>Bacteria</taxon>
        <taxon>Bacillati</taxon>
        <taxon>Bacillota</taxon>
        <taxon>Clostridia</taxon>
        <taxon>Eubacteriales</taxon>
        <taxon>Candidatus Gallacutalibacter</taxon>
    </lineage>
</organism>
<evidence type="ECO:0000259" key="3">
    <source>
        <dbReference type="Pfam" id="PF02368"/>
    </source>
</evidence>
<dbReference type="PANTHER" id="PTHR45661:SF3">
    <property type="entry name" value="IG-LIKE DOMAIN-CONTAINING PROTEIN"/>
    <property type="match status" value="1"/>
</dbReference>
<dbReference type="EMBL" id="DVHF01000110">
    <property type="protein sequence ID" value="HIR57857.1"/>
    <property type="molecule type" value="Genomic_DNA"/>
</dbReference>
<reference evidence="4" key="1">
    <citation type="submission" date="2020-10" db="EMBL/GenBank/DDBJ databases">
        <authorList>
            <person name="Gilroy R."/>
        </authorList>
    </citation>
    <scope>NUCLEOTIDE SEQUENCE</scope>
    <source>
        <strain evidence="4">ChiSjej1B19-7085</strain>
    </source>
</reference>
<gene>
    <name evidence="4" type="ORF">IAA54_09305</name>
</gene>
<comment type="caution">
    <text evidence="4">The sequence shown here is derived from an EMBL/GenBank/DDBJ whole genome shotgun (WGS) entry which is preliminary data.</text>
</comment>
<feature type="transmembrane region" description="Helical" evidence="2">
    <location>
        <begin position="1243"/>
        <end position="1266"/>
    </location>
</feature>
<dbReference type="PANTHER" id="PTHR45661">
    <property type="entry name" value="SURFACE ANTIGEN"/>
    <property type="match status" value="1"/>
</dbReference>
<evidence type="ECO:0000256" key="1">
    <source>
        <dbReference type="SAM" id="MobiDB-lite"/>
    </source>
</evidence>
<accession>A0A9D1DS05</accession>
<sequence>LRYGTSLKMVSDILLNLVQQWAGAAGLLTGGTAILTDLLFRSGEIAELSRLLDAQIAVEDAVRAGLRYMINAYSGTYQQAVTLNTGAYMLYDTYEYGMELAVAYAEAVMDDAWISRIGNKLLEFFRRGVYGSRYVPREGSYSFKELAKAYEALITTGRSAFDSARLMYEEEHPGPSVSADIWENPPVFVTGIFMEKDPLILPLSGGENQAYFASASAVPANADNRRIRYESSDTAVVMTDEFGQLTPVAPGSAWITASTEEGQFTARRQVIVVLGQETADPSANLRLEDVPEEYYQENGDGVTLRKPVAVDLEGGGEAASYGENPVLWEDFNYRKERAVTSVPSHASCLVIPAYVNGHPVTELDFRESHQEQPAGALGEPRYWESYGSLPEGYAGQYALVIPDTVKRIADGCFERCQFMGGIRLGSQVESIGERAFADAQFLGAVAEAPEEEYKLASNSGEEAPVPAPTGTIVLPESIRSLGESAFEGADFYGSSLVVQADVETIPARCFAEVKDLDGGSILSPNLKRIEERAFYALTADTKTAAVASGQRAIVIPDTVESIGKEAFYNSEPGIHTAVQALPESLNELGEGAFSGVRLEDASFPAGLQEIPAGAFSGVQFEMGEAAVRLPDGLRKIGEEAFQGAEMTQVQLPDSLEEIGACAFEHCTAETVECFETEAPVPQKGKIQEYAFAGCQSLTSAQLPAGITEMGADIYLGCTALQNLAWPAGLYSLEPQTFSSEGGLYITLRGEAQAGEKGKLPDEALVCEPGCSIVYLELPGAFAGQLNLGAFRRMSERYYDLNHLAFDNSRRIQTLFVQGVVEETAPGEMVKDFADCIQKAVYALDADGNRICLYQRQPDSYTKVSRYCSEDSEAFQIEFPQESQLLTEQIFGEAITRSVRLNADGETAAALAGADIAVYSWYSEGEKTRALELEEFLEFEDLYLRQPNFQYYRIGVTVDGEERFSYPGSYQVIFDLPPEWDGSATAVYHIDKSGLITRLSGDFYNDGTTKEFRALSSDIGSFAVASMTHLSEEVQVSFSEERHQLLEAAHREAGEDPLEFPMEGGIISIVRPAEEESAEPEGSEAEENVSGTEDAEQAETAEESTEETGETGKVTVFRPAAEEEPAASEGDGTEGSVSETGEKQRSETEVLEIESTGKHIRLEIGLTDLEGRIPILSKKTDGSDRETGSGLLSFLPGGDKQQVETSLIRRSGESEEGSGGTVWYEAVLEDPGQYQLRLEESRGWIAWFSELPLPIKIGSALVALWILKKLLGGRKKKRAKARKAN</sequence>
<dbReference type="InterPro" id="IPR026906">
    <property type="entry name" value="LRR_5"/>
</dbReference>
<evidence type="ECO:0000313" key="5">
    <source>
        <dbReference type="Proteomes" id="UP000886785"/>
    </source>
</evidence>
<dbReference type="InterPro" id="IPR053139">
    <property type="entry name" value="Surface_bspA-like"/>
</dbReference>
<protein>
    <submittedName>
        <fullName evidence="4">Leucine-rich repeat protein</fullName>
    </submittedName>
</protein>
<dbReference type="Proteomes" id="UP000886785">
    <property type="component" value="Unassembled WGS sequence"/>
</dbReference>
<keyword evidence="2" id="KW-1133">Transmembrane helix</keyword>
<keyword evidence="2" id="KW-0812">Transmembrane</keyword>
<dbReference type="InterPro" id="IPR008964">
    <property type="entry name" value="Invasin/intimin_cell_adhesion"/>
</dbReference>
<keyword evidence="2" id="KW-0472">Membrane</keyword>
<feature type="region of interest" description="Disordered" evidence="1">
    <location>
        <begin position="1072"/>
        <end position="1153"/>
    </location>
</feature>
<reference evidence="4" key="2">
    <citation type="journal article" date="2021" name="PeerJ">
        <title>Extensive microbial diversity within the chicken gut microbiome revealed by metagenomics and culture.</title>
        <authorList>
            <person name="Gilroy R."/>
            <person name="Ravi A."/>
            <person name="Getino M."/>
            <person name="Pursley I."/>
            <person name="Horton D.L."/>
            <person name="Alikhan N.F."/>
            <person name="Baker D."/>
            <person name="Gharbi K."/>
            <person name="Hall N."/>
            <person name="Watson M."/>
            <person name="Adriaenssens E.M."/>
            <person name="Foster-Nyarko E."/>
            <person name="Jarju S."/>
            <person name="Secka A."/>
            <person name="Antonio M."/>
            <person name="Oren A."/>
            <person name="Chaudhuri R.R."/>
            <person name="La Ragione R."/>
            <person name="Hildebrand F."/>
            <person name="Pallen M.J."/>
        </authorList>
    </citation>
    <scope>NUCLEOTIDE SEQUENCE</scope>
    <source>
        <strain evidence="4">ChiSjej1B19-7085</strain>
    </source>
</reference>
<feature type="domain" description="BIG2" evidence="3">
    <location>
        <begin position="214"/>
        <end position="267"/>
    </location>
</feature>
<dbReference type="InterPro" id="IPR003343">
    <property type="entry name" value="Big_2"/>
</dbReference>
<dbReference type="Gene3D" id="3.80.10.10">
    <property type="entry name" value="Ribonuclease Inhibitor"/>
    <property type="match status" value="2"/>
</dbReference>
<dbReference type="Pfam" id="PF13306">
    <property type="entry name" value="LRR_5"/>
    <property type="match status" value="3"/>
</dbReference>